<dbReference type="InterPro" id="IPR001010">
    <property type="entry name" value="Thionin"/>
</dbReference>
<reference evidence="8" key="1">
    <citation type="journal article" date="2014" name="Nat. Commun.">
        <title>The emerging biofuel crop Camelina sativa retains a highly undifferentiated hexaploid genome structure.</title>
        <authorList>
            <person name="Kagale S."/>
            <person name="Koh C."/>
            <person name="Nixon J."/>
            <person name="Bollina V."/>
            <person name="Clarke W.E."/>
            <person name="Tuteja R."/>
            <person name="Spillane C."/>
            <person name="Robinson S.J."/>
            <person name="Links M.G."/>
            <person name="Clarke C."/>
            <person name="Higgins E.E."/>
            <person name="Huebert T."/>
            <person name="Sharpe A.G."/>
            <person name="Parkin I.A."/>
        </authorList>
    </citation>
    <scope>NUCLEOTIDE SEQUENCE [LARGE SCALE GENOMIC DNA]</scope>
    <source>
        <strain evidence="8">cv. DH55</strain>
    </source>
</reference>
<protein>
    <submittedName>
        <fullName evidence="9">Thionin-like</fullName>
    </submittedName>
</protein>
<evidence type="ECO:0000256" key="7">
    <source>
        <dbReference type="SAM" id="SignalP"/>
    </source>
</evidence>
<feature type="signal peptide" evidence="7">
    <location>
        <begin position="1"/>
        <end position="19"/>
    </location>
</feature>
<keyword evidence="3" id="KW-0964">Secreted</keyword>
<dbReference type="PANTHER" id="PTHR33920:SF2">
    <property type="entry name" value="THIONIN-2.1-RELATED"/>
    <property type="match status" value="1"/>
</dbReference>
<reference evidence="9" key="2">
    <citation type="submission" date="2025-08" db="UniProtKB">
        <authorList>
            <consortium name="RefSeq"/>
        </authorList>
    </citation>
    <scope>IDENTIFICATION</scope>
</reference>
<comment type="similarity">
    <text evidence="2">Belongs to the plant thionin (TC 1.C.44) family.</text>
</comment>
<keyword evidence="8" id="KW-1185">Reference proteome</keyword>
<keyword evidence="7" id="KW-0732">Signal</keyword>
<gene>
    <name evidence="9" type="primary">LOC104758431</name>
</gene>
<dbReference type="SUPFAM" id="SSF57429">
    <property type="entry name" value="Crambin-like"/>
    <property type="match status" value="1"/>
</dbReference>
<keyword evidence="6" id="KW-1015">Disulfide bond</keyword>
<evidence type="ECO:0000256" key="3">
    <source>
        <dbReference type="ARBA" id="ARBA00022525"/>
    </source>
</evidence>
<evidence type="ECO:0000256" key="5">
    <source>
        <dbReference type="ARBA" id="ARBA00022821"/>
    </source>
</evidence>
<keyword evidence="5" id="KW-0611">Plant defense</keyword>
<dbReference type="Pfam" id="PF00321">
    <property type="entry name" value="Thionin"/>
    <property type="match status" value="1"/>
</dbReference>
<evidence type="ECO:0000256" key="2">
    <source>
        <dbReference type="ARBA" id="ARBA00009872"/>
    </source>
</evidence>
<dbReference type="PRINTS" id="PR00287">
    <property type="entry name" value="THIONIN"/>
</dbReference>
<dbReference type="Gene3D" id="3.30.1350.10">
    <property type="entry name" value="Thionin-like"/>
    <property type="match status" value="1"/>
</dbReference>
<evidence type="ECO:0000256" key="1">
    <source>
        <dbReference type="ARBA" id="ARBA00004613"/>
    </source>
</evidence>
<dbReference type="InterPro" id="IPR036391">
    <property type="entry name" value="Thionin-like_sf"/>
</dbReference>
<evidence type="ECO:0000313" key="9">
    <source>
        <dbReference type="RefSeq" id="XP_010479597.2"/>
    </source>
</evidence>
<dbReference type="PANTHER" id="PTHR33920">
    <property type="entry name" value="THIONIN-2.1-RELATED"/>
    <property type="match status" value="1"/>
</dbReference>
<name>A0ABM0X2F3_CAMSA</name>
<dbReference type="PROSITE" id="PS00271">
    <property type="entry name" value="THIONIN"/>
    <property type="match status" value="1"/>
</dbReference>
<dbReference type="GeneID" id="104758431"/>
<evidence type="ECO:0000256" key="6">
    <source>
        <dbReference type="ARBA" id="ARBA00023157"/>
    </source>
</evidence>
<comment type="subcellular location">
    <subcellularLocation>
        <location evidence="1">Secreted</location>
    </subcellularLocation>
</comment>
<sequence length="130" mass="13465">MILIVLIMSLVISQIQVEAKSCCPDGSSRSCYNICRFTGTTLAELCAQLCSCKDVAGTTCPPGYTNDILQNSGDDVNKFCKSGCASSVCGTLTTLQNSDASEIVNGAVEQCTNACSTLCTKGSAKAVKTA</sequence>
<dbReference type="RefSeq" id="XP_010479597.2">
    <property type="nucleotide sequence ID" value="XM_010481295.2"/>
</dbReference>
<evidence type="ECO:0000256" key="4">
    <source>
        <dbReference type="ARBA" id="ARBA00022656"/>
    </source>
</evidence>
<evidence type="ECO:0000313" key="8">
    <source>
        <dbReference type="Proteomes" id="UP000694864"/>
    </source>
</evidence>
<keyword evidence="4" id="KW-0800">Toxin</keyword>
<dbReference type="Proteomes" id="UP000694864">
    <property type="component" value="Chromosome 17"/>
</dbReference>
<organism evidence="8 9">
    <name type="scientific">Camelina sativa</name>
    <name type="common">False flax</name>
    <name type="synonym">Myagrum sativum</name>
    <dbReference type="NCBI Taxonomy" id="90675"/>
    <lineage>
        <taxon>Eukaryota</taxon>
        <taxon>Viridiplantae</taxon>
        <taxon>Streptophyta</taxon>
        <taxon>Embryophyta</taxon>
        <taxon>Tracheophyta</taxon>
        <taxon>Spermatophyta</taxon>
        <taxon>Magnoliopsida</taxon>
        <taxon>eudicotyledons</taxon>
        <taxon>Gunneridae</taxon>
        <taxon>Pentapetalae</taxon>
        <taxon>rosids</taxon>
        <taxon>malvids</taxon>
        <taxon>Brassicales</taxon>
        <taxon>Brassicaceae</taxon>
        <taxon>Camelineae</taxon>
        <taxon>Camelina</taxon>
    </lineage>
</organism>
<feature type="chain" id="PRO_5047474359" evidence="7">
    <location>
        <begin position="20"/>
        <end position="130"/>
    </location>
</feature>
<proteinExistence type="inferred from homology"/>
<accession>A0ABM0X2F3</accession>